<keyword evidence="1" id="KW-0732">Signal</keyword>
<feature type="signal peptide" evidence="1">
    <location>
        <begin position="1"/>
        <end position="26"/>
    </location>
</feature>
<dbReference type="AlphaFoldDB" id="A0A8S9ZWG2"/>
<comment type="caution">
    <text evidence="2">The sequence shown here is derived from an EMBL/GenBank/DDBJ whole genome shotgun (WGS) entry which is preliminary data.</text>
</comment>
<evidence type="ECO:0000313" key="3">
    <source>
        <dbReference type="Proteomes" id="UP000605970"/>
    </source>
</evidence>
<accession>A0A8S9ZWG2</accession>
<sequence length="71" mass="8363">MLNKYHILLASIIFILISYEINKISATNCGMFQHCCNSQHKCCGENECCKKRMKNAECKKHRHLRTKIYID</sequence>
<dbReference type="Proteomes" id="UP000605970">
    <property type="component" value="Unassembled WGS sequence"/>
</dbReference>
<gene>
    <name evidence="2" type="ORF">Mgra_00002986</name>
</gene>
<organism evidence="2 3">
    <name type="scientific">Meloidogyne graminicola</name>
    <dbReference type="NCBI Taxonomy" id="189291"/>
    <lineage>
        <taxon>Eukaryota</taxon>
        <taxon>Metazoa</taxon>
        <taxon>Ecdysozoa</taxon>
        <taxon>Nematoda</taxon>
        <taxon>Chromadorea</taxon>
        <taxon>Rhabditida</taxon>
        <taxon>Tylenchina</taxon>
        <taxon>Tylenchomorpha</taxon>
        <taxon>Tylenchoidea</taxon>
        <taxon>Meloidogynidae</taxon>
        <taxon>Meloidogyninae</taxon>
        <taxon>Meloidogyne</taxon>
    </lineage>
</organism>
<proteinExistence type="predicted"/>
<name>A0A8S9ZWG2_9BILA</name>
<protein>
    <submittedName>
        <fullName evidence="2">Uncharacterized protein</fullName>
    </submittedName>
</protein>
<keyword evidence="3" id="KW-1185">Reference proteome</keyword>
<reference evidence="2" key="1">
    <citation type="journal article" date="2020" name="Ecol. Evol.">
        <title>Genome structure and content of the rice root-knot nematode (Meloidogyne graminicola).</title>
        <authorList>
            <person name="Phan N.T."/>
            <person name="Danchin E.G.J."/>
            <person name="Klopp C."/>
            <person name="Perfus-Barbeoch L."/>
            <person name="Kozlowski D.K."/>
            <person name="Koutsovoulos G.D."/>
            <person name="Lopez-Roques C."/>
            <person name="Bouchez O."/>
            <person name="Zahm M."/>
            <person name="Besnard G."/>
            <person name="Bellafiore S."/>
        </authorList>
    </citation>
    <scope>NUCLEOTIDE SEQUENCE</scope>
    <source>
        <strain evidence="2">VN-18</strain>
    </source>
</reference>
<evidence type="ECO:0000313" key="2">
    <source>
        <dbReference type="EMBL" id="KAF7637467.1"/>
    </source>
</evidence>
<dbReference type="EMBL" id="JABEBT010000019">
    <property type="protein sequence ID" value="KAF7637467.1"/>
    <property type="molecule type" value="Genomic_DNA"/>
</dbReference>
<evidence type="ECO:0000256" key="1">
    <source>
        <dbReference type="SAM" id="SignalP"/>
    </source>
</evidence>
<feature type="chain" id="PRO_5035890050" evidence="1">
    <location>
        <begin position="27"/>
        <end position="71"/>
    </location>
</feature>